<dbReference type="OrthoDB" id="165498at2759"/>
<dbReference type="Proteomes" id="UP000693981">
    <property type="component" value="Unassembled WGS sequence"/>
</dbReference>
<evidence type="ECO:0000313" key="2">
    <source>
        <dbReference type="EMBL" id="KAG7400710.1"/>
    </source>
</evidence>
<sequence length="226" mass="25676">MTAADASTETDPAEPATVVGMDTDALVGSRVRKSFGSRAFWGTVVSCYWVSGGLFYKVGFDDGDVDIFSADETMRDAKLAGKHSKEDPKHKEKEDASAEETVRYFKEMRRHSLKRKRDDPVDTGLTNVRRVTVWGQRLYATIYTNEQNETYIKELMKTEDGQEGELAATGQVQPGDLILAVHNTRVLGLPSRQVILFWDNNNFDPKTLQQLRQLQYPRRHPPHNRQ</sequence>
<gene>
    <name evidence="2" type="ORF">PHYBOEH_004757</name>
</gene>
<organism evidence="2 3">
    <name type="scientific">Phytophthora boehmeriae</name>
    <dbReference type="NCBI Taxonomy" id="109152"/>
    <lineage>
        <taxon>Eukaryota</taxon>
        <taxon>Sar</taxon>
        <taxon>Stramenopiles</taxon>
        <taxon>Oomycota</taxon>
        <taxon>Peronosporomycetes</taxon>
        <taxon>Peronosporales</taxon>
        <taxon>Peronosporaceae</taxon>
        <taxon>Phytophthora</taxon>
    </lineage>
</organism>
<reference evidence="2" key="1">
    <citation type="submission" date="2021-02" db="EMBL/GenBank/DDBJ databases">
        <authorList>
            <person name="Palmer J.M."/>
        </authorList>
    </citation>
    <scope>NUCLEOTIDE SEQUENCE</scope>
    <source>
        <strain evidence="2">SCRP23</strain>
    </source>
</reference>
<proteinExistence type="predicted"/>
<evidence type="ECO:0000313" key="3">
    <source>
        <dbReference type="Proteomes" id="UP000693981"/>
    </source>
</evidence>
<feature type="region of interest" description="Disordered" evidence="1">
    <location>
        <begin position="79"/>
        <end position="99"/>
    </location>
</feature>
<dbReference type="AlphaFoldDB" id="A0A8T1XBC0"/>
<comment type="caution">
    <text evidence="2">The sequence shown here is derived from an EMBL/GenBank/DDBJ whole genome shotgun (WGS) entry which is preliminary data.</text>
</comment>
<evidence type="ECO:0008006" key="4">
    <source>
        <dbReference type="Google" id="ProtNLM"/>
    </source>
</evidence>
<protein>
    <recommendedName>
        <fullName evidence="4">PDZ domain-containing protein</fullName>
    </recommendedName>
</protein>
<evidence type="ECO:0000256" key="1">
    <source>
        <dbReference type="SAM" id="MobiDB-lite"/>
    </source>
</evidence>
<dbReference type="EMBL" id="JAGDFL010000025">
    <property type="protein sequence ID" value="KAG7400710.1"/>
    <property type="molecule type" value="Genomic_DNA"/>
</dbReference>
<keyword evidence="3" id="KW-1185">Reference proteome</keyword>
<accession>A0A8T1XBC0</accession>
<name>A0A8T1XBC0_9STRA</name>